<evidence type="ECO:0000256" key="1">
    <source>
        <dbReference type="ARBA" id="ARBA00022603"/>
    </source>
</evidence>
<dbReference type="InterPro" id="IPR004441">
    <property type="entry name" value="rRNA_MeTrfase_TrmH"/>
</dbReference>
<dbReference type="EMBL" id="MFFX01000034">
    <property type="protein sequence ID" value="OGF18993.1"/>
    <property type="molecule type" value="Genomic_DNA"/>
</dbReference>
<protein>
    <recommendedName>
        <fullName evidence="3">tRNA/rRNA methyltransferase SpoU type domain-containing protein</fullName>
    </recommendedName>
</protein>
<evidence type="ECO:0000313" key="4">
    <source>
        <dbReference type="EMBL" id="OGF18993.1"/>
    </source>
</evidence>
<name>A0A1F5RXM9_9BACT</name>
<reference evidence="4 5" key="1">
    <citation type="journal article" date="2016" name="Nat. Commun.">
        <title>Thousands of microbial genomes shed light on interconnected biogeochemical processes in an aquifer system.</title>
        <authorList>
            <person name="Anantharaman K."/>
            <person name="Brown C.T."/>
            <person name="Hug L.A."/>
            <person name="Sharon I."/>
            <person name="Castelle C.J."/>
            <person name="Probst A.J."/>
            <person name="Thomas B.C."/>
            <person name="Singh A."/>
            <person name="Wilkins M.J."/>
            <person name="Karaoz U."/>
            <person name="Brodie E.L."/>
            <person name="Williams K.H."/>
            <person name="Hubbard S.S."/>
            <person name="Banfield J.F."/>
        </authorList>
    </citation>
    <scope>NUCLEOTIDE SEQUENCE [LARGE SCALE GENOMIC DNA]</scope>
</reference>
<dbReference type="Gene3D" id="3.40.1280.10">
    <property type="match status" value="1"/>
</dbReference>
<dbReference type="Proteomes" id="UP000178682">
    <property type="component" value="Unassembled WGS sequence"/>
</dbReference>
<proteinExistence type="predicted"/>
<dbReference type="InterPro" id="IPR029026">
    <property type="entry name" value="tRNA_m1G_MTases_N"/>
</dbReference>
<dbReference type="InterPro" id="IPR029028">
    <property type="entry name" value="Alpha/beta_knot_MTases"/>
</dbReference>
<dbReference type="GO" id="GO:0008173">
    <property type="term" value="F:RNA methyltransferase activity"/>
    <property type="evidence" value="ECO:0007669"/>
    <property type="project" value="InterPro"/>
</dbReference>
<dbReference type="GO" id="GO:0005829">
    <property type="term" value="C:cytosol"/>
    <property type="evidence" value="ECO:0007669"/>
    <property type="project" value="TreeGrafter"/>
</dbReference>
<dbReference type="PANTHER" id="PTHR46429:SF1">
    <property type="entry name" value="23S RRNA (GUANOSINE-2'-O-)-METHYLTRANSFERASE RLMB"/>
    <property type="match status" value="1"/>
</dbReference>
<organism evidence="4 5">
    <name type="scientific">Candidatus Falkowbacteria bacterium RIFCSPLOWO2_12_FULL_45_10</name>
    <dbReference type="NCBI Taxonomy" id="1797990"/>
    <lineage>
        <taxon>Bacteria</taxon>
        <taxon>Candidatus Falkowiibacteriota</taxon>
    </lineage>
</organism>
<dbReference type="InterPro" id="IPR001537">
    <property type="entry name" value="SpoU_MeTrfase"/>
</dbReference>
<comment type="caution">
    <text evidence="4">The sequence shown here is derived from an EMBL/GenBank/DDBJ whole genome shotgun (WGS) entry which is preliminary data.</text>
</comment>
<evidence type="ECO:0000256" key="2">
    <source>
        <dbReference type="ARBA" id="ARBA00022679"/>
    </source>
</evidence>
<feature type="domain" description="tRNA/rRNA methyltransferase SpoU type" evidence="3">
    <location>
        <begin position="2"/>
        <end position="156"/>
    </location>
</feature>
<dbReference type="GO" id="GO:0006396">
    <property type="term" value="P:RNA processing"/>
    <property type="evidence" value="ECO:0007669"/>
    <property type="project" value="InterPro"/>
</dbReference>
<dbReference type="PANTHER" id="PTHR46429">
    <property type="entry name" value="23S RRNA (GUANOSINE-2'-O-)-METHYLTRANSFERASE RLMB"/>
    <property type="match status" value="1"/>
</dbReference>
<keyword evidence="2" id="KW-0808">Transferase</keyword>
<dbReference type="GO" id="GO:0032259">
    <property type="term" value="P:methylation"/>
    <property type="evidence" value="ECO:0007669"/>
    <property type="project" value="UniProtKB-KW"/>
</dbReference>
<keyword evidence="1" id="KW-0489">Methyltransferase</keyword>
<dbReference type="GO" id="GO:0003723">
    <property type="term" value="F:RNA binding"/>
    <property type="evidence" value="ECO:0007669"/>
    <property type="project" value="InterPro"/>
</dbReference>
<dbReference type="Pfam" id="PF00588">
    <property type="entry name" value="SpoU_methylase"/>
    <property type="match status" value="1"/>
</dbReference>
<evidence type="ECO:0000259" key="3">
    <source>
        <dbReference type="Pfam" id="PF00588"/>
    </source>
</evidence>
<dbReference type="SUPFAM" id="SSF75217">
    <property type="entry name" value="alpha/beta knot"/>
    <property type="match status" value="1"/>
</dbReference>
<dbReference type="AlphaFoldDB" id="A0A1F5RXM9"/>
<sequence length="161" mass="17498">MIAILHNIRSNHNVGSIFRTADAAGCAKLYLCGITPAPIDRFGLPNKALAKVALGAEKTVVWEQVKSTLAALEKLKQEGYTIIALEQDKKAVLLFPVKARFRNLAFRKSKIVLILGAEVDGLPPEILAQADVIVAIPMRGKKESLNVAVAFGITAYRLTYN</sequence>
<gene>
    <name evidence="4" type="ORF">A3G56_00680</name>
</gene>
<accession>A0A1F5RXM9</accession>
<evidence type="ECO:0000313" key="5">
    <source>
        <dbReference type="Proteomes" id="UP000178682"/>
    </source>
</evidence>